<protein>
    <submittedName>
        <fullName evidence="1">Uncharacterized protein</fullName>
    </submittedName>
</protein>
<name>A0ACD1GPJ1_9EURO</name>
<dbReference type="EMBL" id="KZ825311">
    <property type="protein sequence ID" value="RAH51176.1"/>
    <property type="molecule type" value="Genomic_DNA"/>
</dbReference>
<evidence type="ECO:0000313" key="1">
    <source>
        <dbReference type="EMBL" id="RAH51176.1"/>
    </source>
</evidence>
<organism evidence="1 2">
    <name type="scientific">Aspergillus brunneoviolaceus CBS 621.78</name>
    <dbReference type="NCBI Taxonomy" id="1450534"/>
    <lineage>
        <taxon>Eukaryota</taxon>
        <taxon>Fungi</taxon>
        <taxon>Dikarya</taxon>
        <taxon>Ascomycota</taxon>
        <taxon>Pezizomycotina</taxon>
        <taxon>Eurotiomycetes</taxon>
        <taxon>Eurotiomycetidae</taxon>
        <taxon>Eurotiales</taxon>
        <taxon>Aspergillaceae</taxon>
        <taxon>Aspergillus</taxon>
        <taxon>Aspergillus subgen. Circumdati</taxon>
    </lineage>
</organism>
<dbReference type="Proteomes" id="UP000249057">
    <property type="component" value="Unassembled WGS sequence"/>
</dbReference>
<proteinExistence type="predicted"/>
<evidence type="ECO:0000313" key="2">
    <source>
        <dbReference type="Proteomes" id="UP000249057"/>
    </source>
</evidence>
<accession>A0ACD1GPJ1</accession>
<gene>
    <name evidence="1" type="ORF">BO95DRAFT_437929</name>
</gene>
<sequence>MPVSFAVTAFMPPAASATPTALSPVAAGCSKHRLDRFSNSCRINVPQSQNSLTVFSTIWQELCAVRPSRATILFELRIRS</sequence>
<keyword evidence="2" id="KW-1185">Reference proteome</keyword>
<reference evidence="1" key="1">
    <citation type="submission" date="2018-02" db="EMBL/GenBank/DDBJ databases">
        <title>The genomes of Aspergillus section Nigri reveals drivers in fungal speciation.</title>
        <authorList>
            <consortium name="DOE Joint Genome Institute"/>
            <person name="Vesth T.C."/>
            <person name="Nybo J."/>
            <person name="Theobald S."/>
            <person name="Brandl J."/>
            <person name="Frisvad J.C."/>
            <person name="Nielsen K.F."/>
            <person name="Lyhne E.K."/>
            <person name="Kogle M.E."/>
            <person name="Kuo A."/>
            <person name="Riley R."/>
            <person name="Clum A."/>
            <person name="Nolan M."/>
            <person name="Lipzen A."/>
            <person name="Salamov A."/>
            <person name="Henrissat B."/>
            <person name="Wiebenga A."/>
            <person name="De vries R.P."/>
            <person name="Grigoriev I.V."/>
            <person name="Mortensen U.H."/>
            <person name="Andersen M.R."/>
            <person name="Baker S.E."/>
        </authorList>
    </citation>
    <scope>NUCLEOTIDE SEQUENCE</scope>
    <source>
        <strain evidence="1">CBS 621.78</strain>
    </source>
</reference>